<reference evidence="3" key="1">
    <citation type="submission" date="2016-10" db="EMBL/GenBank/DDBJ databases">
        <authorList>
            <person name="Varghese N."/>
        </authorList>
    </citation>
    <scope>NUCLEOTIDE SEQUENCE [LARGE SCALE GENOMIC DNA]</scope>
    <source>
        <strain evidence="3">DSM 12489</strain>
    </source>
</reference>
<feature type="domain" description="Metallo-beta-lactamase" evidence="1">
    <location>
        <begin position="46"/>
        <end position="257"/>
    </location>
</feature>
<dbReference type="PANTHER" id="PTHR42951">
    <property type="entry name" value="METALLO-BETA-LACTAMASE DOMAIN-CONTAINING"/>
    <property type="match status" value="1"/>
</dbReference>
<dbReference type="SUPFAM" id="SSF56281">
    <property type="entry name" value="Metallo-hydrolase/oxidoreductase"/>
    <property type="match status" value="1"/>
</dbReference>
<sequence length="290" mass="32635">MFDRTLNWDVRLMRNEFEHKWIPLTSLVSGHPMQVVNDVLFLTTQIVNVIYVDSGRDTGEFTLIDAGVPNTAQEIIDLAERHFGSHAQPNALILTHGHFDHVGSILELIDHWGMPVYAHQDELPFLQGRADYPPADPGAANGLIAKLSPTFPNQGIDLDDHVQALPEDCSIPGMPDWRWIHTPGHTPGHISIFRERDRTLIAGDAITTVQQESLYDVFTQKRELHGPPAYFTTDWERARQSVQTIAALEPQVVITGHGLPVYGAELADGLRELAEHFQDWEVPKDSRNMH</sequence>
<dbReference type="InterPro" id="IPR001279">
    <property type="entry name" value="Metallo-B-lactamas"/>
</dbReference>
<dbReference type="CDD" id="cd07721">
    <property type="entry name" value="yflN-like_MBL-fold"/>
    <property type="match status" value="1"/>
</dbReference>
<dbReference type="PANTHER" id="PTHR42951:SF17">
    <property type="entry name" value="METALLO-BETA-LACTAMASE DOMAIN-CONTAINING PROTEIN"/>
    <property type="match status" value="1"/>
</dbReference>
<accession>A0A1H2Q805</accession>
<dbReference type="Gene3D" id="3.60.15.10">
    <property type="entry name" value="Ribonuclease Z/Hydroxyacylglutathione hydrolase-like"/>
    <property type="match status" value="1"/>
</dbReference>
<evidence type="ECO:0000313" key="3">
    <source>
        <dbReference type="Proteomes" id="UP000182589"/>
    </source>
</evidence>
<dbReference type="InterPro" id="IPR036866">
    <property type="entry name" value="RibonucZ/Hydroxyglut_hydro"/>
</dbReference>
<keyword evidence="3" id="KW-1185">Reference proteome</keyword>
<dbReference type="Pfam" id="PF00753">
    <property type="entry name" value="Lactamase_B"/>
    <property type="match status" value="1"/>
</dbReference>
<dbReference type="AlphaFoldDB" id="A0A1H2Q805"/>
<dbReference type="InterPro" id="IPR050855">
    <property type="entry name" value="NDM-1-like"/>
</dbReference>
<evidence type="ECO:0000259" key="1">
    <source>
        <dbReference type="SMART" id="SM00849"/>
    </source>
</evidence>
<name>A0A1H2Q805_9BACL</name>
<gene>
    <name evidence="2" type="ORF">SAMN04489725_101128</name>
</gene>
<dbReference type="EMBL" id="FNOJ01000001">
    <property type="protein sequence ID" value="SDW03215.1"/>
    <property type="molecule type" value="Genomic_DNA"/>
</dbReference>
<protein>
    <submittedName>
        <fullName evidence="2">Glyoxylase, beta-lactamase superfamily II</fullName>
    </submittedName>
</protein>
<organism evidence="2 3">
    <name type="scientific">Alicyclobacillus hesperidum</name>
    <dbReference type="NCBI Taxonomy" id="89784"/>
    <lineage>
        <taxon>Bacteria</taxon>
        <taxon>Bacillati</taxon>
        <taxon>Bacillota</taxon>
        <taxon>Bacilli</taxon>
        <taxon>Bacillales</taxon>
        <taxon>Alicyclobacillaceae</taxon>
        <taxon>Alicyclobacillus</taxon>
    </lineage>
</organism>
<dbReference type="Proteomes" id="UP000182589">
    <property type="component" value="Unassembled WGS sequence"/>
</dbReference>
<dbReference type="STRING" id="89784.SAMN04489725_101128"/>
<dbReference type="SMART" id="SM00849">
    <property type="entry name" value="Lactamase_B"/>
    <property type="match status" value="1"/>
</dbReference>
<proteinExistence type="predicted"/>
<evidence type="ECO:0000313" key="2">
    <source>
        <dbReference type="EMBL" id="SDW03215.1"/>
    </source>
</evidence>